<name>A0A8R7JW04_TRIUA</name>
<accession>A0A8R7JW04</accession>
<proteinExistence type="predicted"/>
<organism evidence="2 3">
    <name type="scientific">Triticum urartu</name>
    <name type="common">Red wild einkorn</name>
    <name type="synonym">Crithodium urartu</name>
    <dbReference type="NCBI Taxonomy" id="4572"/>
    <lineage>
        <taxon>Eukaryota</taxon>
        <taxon>Viridiplantae</taxon>
        <taxon>Streptophyta</taxon>
        <taxon>Embryophyta</taxon>
        <taxon>Tracheophyta</taxon>
        <taxon>Spermatophyta</taxon>
        <taxon>Magnoliopsida</taxon>
        <taxon>Liliopsida</taxon>
        <taxon>Poales</taxon>
        <taxon>Poaceae</taxon>
        <taxon>BOP clade</taxon>
        <taxon>Pooideae</taxon>
        <taxon>Triticodae</taxon>
        <taxon>Triticeae</taxon>
        <taxon>Triticinae</taxon>
        <taxon>Triticum</taxon>
    </lineage>
</organism>
<feature type="region of interest" description="Disordered" evidence="1">
    <location>
        <begin position="49"/>
        <end position="82"/>
    </location>
</feature>
<evidence type="ECO:0000313" key="3">
    <source>
        <dbReference type="Proteomes" id="UP000015106"/>
    </source>
</evidence>
<dbReference type="PANTHER" id="PTHR33130">
    <property type="entry name" value="PUTATIVE (DUF1639)-RELATED"/>
    <property type="match status" value="1"/>
</dbReference>
<dbReference type="PANTHER" id="PTHR33130:SF86">
    <property type="entry name" value="OS01G0132500 PROTEIN"/>
    <property type="match status" value="1"/>
</dbReference>
<dbReference type="InterPro" id="IPR012438">
    <property type="entry name" value="DUF1639"/>
</dbReference>
<reference evidence="2" key="2">
    <citation type="submission" date="2018-03" db="EMBL/GenBank/DDBJ databases">
        <title>The Triticum urartu genome reveals the dynamic nature of wheat genome evolution.</title>
        <authorList>
            <person name="Ling H."/>
            <person name="Ma B."/>
            <person name="Shi X."/>
            <person name="Liu H."/>
            <person name="Dong L."/>
            <person name="Sun H."/>
            <person name="Cao Y."/>
            <person name="Gao Q."/>
            <person name="Zheng S."/>
            <person name="Li Y."/>
            <person name="Yu Y."/>
            <person name="Du H."/>
            <person name="Qi M."/>
            <person name="Li Y."/>
            <person name="Yu H."/>
            <person name="Cui Y."/>
            <person name="Wang N."/>
            <person name="Chen C."/>
            <person name="Wu H."/>
            <person name="Zhao Y."/>
            <person name="Zhang J."/>
            <person name="Li Y."/>
            <person name="Zhou W."/>
            <person name="Zhang B."/>
            <person name="Hu W."/>
            <person name="Eijk M."/>
            <person name="Tang J."/>
            <person name="Witsenboer H."/>
            <person name="Zhao S."/>
            <person name="Li Z."/>
            <person name="Zhang A."/>
            <person name="Wang D."/>
            <person name="Liang C."/>
        </authorList>
    </citation>
    <scope>NUCLEOTIDE SEQUENCE [LARGE SCALE GENOMIC DNA]</scope>
    <source>
        <strain evidence="2">cv. G1812</strain>
    </source>
</reference>
<dbReference type="EnsemblPlants" id="TuG1812G0100000598.01.T01">
    <property type="protein sequence ID" value="TuG1812G0100000598.01.T01"/>
    <property type="gene ID" value="TuG1812G0100000598.01"/>
</dbReference>
<dbReference type="Gramene" id="TuG1812G0100000598.01.T01">
    <property type="protein sequence ID" value="TuG1812G0100000598.01.T01"/>
    <property type="gene ID" value="TuG1812G0100000598.01"/>
</dbReference>
<evidence type="ECO:0000313" key="2">
    <source>
        <dbReference type="EnsemblPlants" id="TuG1812G0100000598.01.T01"/>
    </source>
</evidence>
<keyword evidence="3" id="KW-1185">Reference proteome</keyword>
<reference evidence="3" key="1">
    <citation type="journal article" date="2013" name="Nature">
        <title>Draft genome of the wheat A-genome progenitor Triticum urartu.</title>
        <authorList>
            <person name="Ling H.Q."/>
            <person name="Zhao S."/>
            <person name="Liu D."/>
            <person name="Wang J."/>
            <person name="Sun H."/>
            <person name="Zhang C."/>
            <person name="Fan H."/>
            <person name="Li D."/>
            <person name="Dong L."/>
            <person name="Tao Y."/>
            <person name="Gao C."/>
            <person name="Wu H."/>
            <person name="Li Y."/>
            <person name="Cui Y."/>
            <person name="Guo X."/>
            <person name="Zheng S."/>
            <person name="Wang B."/>
            <person name="Yu K."/>
            <person name="Liang Q."/>
            <person name="Yang W."/>
            <person name="Lou X."/>
            <person name="Chen J."/>
            <person name="Feng M."/>
            <person name="Jian J."/>
            <person name="Zhang X."/>
            <person name="Luo G."/>
            <person name="Jiang Y."/>
            <person name="Liu J."/>
            <person name="Wang Z."/>
            <person name="Sha Y."/>
            <person name="Zhang B."/>
            <person name="Wu H."/>
            <person name="Tang D."/>
            <person name="Shen Q."/>
            <person name="Xue P."/>
            <person name="Zou S."/>
            <person name="Wang X."/>
            <person name="Liu X."/>
            <person name="Wang F."/>
            <person name="Yang Y."/>
            <person name="An X."/>
            <person name="Dong Z."/>
            <person name="Zhang K."/>
            <person name="Zhang X."/>
            <person name="Luo M.C."/>
            <person name="Dvorak J."/>
            <person name="Tong Y."/>
            <person name="Wang J."/>
            <person name="Yang H."/>
            <person name="Li Z."/>
            <person name="Wang D."/>
            <person name="Zhang A."/>
            <person name="Wang J."/>
        </authorList>
    </citation>
    <scope>NUCLEOTIDE SEQUENCE</scope>
    <source>
        <strain evidence="3">cv. G1812</strain>
    </source>
</reference>
<reference evidence="2" key="3">
    <citation type="submission" date="2022-06" db="UniProtKB">
        <authorList>
            <consortium name="EnsemblPlants"/>
        </authorList>
    </citation>
    <scope>IDENTIFICATION</scope>
</reference>
<protein>
    <submittedName>
        <fullName evidence="2">Uncharacterized protein</fullName>
    </submittedName>
</protein>
<sequence length="163" mass="17723">MGSSSQHLNKVSQRLQLGLDEVTVEPGVGNPRDNESPVVTEAVSLQALKAHPLRRRPAMSSHTDEAAVSVPPQASERKRRLVRADALDRPRFSATLSAEEIEEDIYTLTGALPRSRPRHRPPVVQNQINLLLPGSRLSEINASPTGCQTIADPLNSTSVIAQQ</sequence>
<dbReference type="AlphaFoldDB" id="A0A8R7JW04"/>
<dbReference type="Proteomes" id="UP000015106">
    <property type="component" value="Chromosome 1"/>
</dbReference>
<dbReference type="Pfam" id="PF07797">
    <property type="entry name" value="DUF1639"/>
    <property type="match status" value="1"/>
</dbReference>
<evidence type="ECO:0000256" key="1">
    <source>
        <dbReference type="SAM" id="MobiDB-lite"/>
    </source>
</evidence>